<dbReference type="Gene3D" id="2.60.40.10">
    <property type="entry name" value="Immunoglobulins"/>
    <property type="match status" value="1"/>
</dbReference>
<reference evidence="3 4" key="1">
    <citation type="submission" date="2019-06" db="EMBL/GenBank/DDBJ databases">
        <title>Sequencing the genomes of 1000 actinobacteria strains.</title>
        <authorList>
            <person name="Klenk H.-P."/>
        </authorList>
    </citation>
    <scope>NUCLEOTIDE SEQUENCE [LARGE SCALE GENOMIC DNA]</scope>
    <source>
        <strain evidence="3 4">DSM 10596</strain>
    </source>
</reference>
<keyword evidence="1" id="KW-0732">Signal</keyword>
<feature type="chain" id="PRO_5021819875" description="Ig-like domain-containing protein" evidence="1">
    <location>
        <begin position="19"/>
        <end position="350"/>
    </location>
</feature>
<dbReference type="PROSITE" id="PS50835">
    <property type="entry name" value="IG_LIKE"/>
    <property type="match status" value="1"/>
</dbReference>
<dbReference type="InterPro" id="IPR007110">
    <property type="entry name" value="Ig-like_dom"/>
</dbReference>
<comment type="caution">
    <text evidence="3">The sequence shown here is derived from an EMBL/GenBank/DDBJ whole genome shotgun (WGS) entry which is preliminary data.</text>
</comment>
<name>A0A542SQW6_9MICO</name>
<evidence type="ECO:0000313" key="3">
    <source>
        <dbReference type="EMBL" id="TQK76597.1"/>
    </source>
</evidence>
<feature type="signal peptide" evidence="1">
    <location>
        <begin position="1"/>
        <end position="18"/>
    </location>
</feature>
<evidence type="ECO:0000259" key="2">
    <source>
        <dbReference type="PROSITE" id="PS50835"/>
    </source>
</evidence>
<dbReference type="GO" id="GO:0005975">
    <property type="term" value="P:carbohydrate metabolic process"/>
    <property type="evidence" value="ECO:0007669"/>
    <property type="project" value="UniProtKB-ARBA"/>
</dbReference>
<gene>
    <name evidence="3" type="ORF">FB389_1281</name>
</gene>
<dbReference type="EMBL" id="VFNV01000001">
    <property type="protein sequence ID" value="TQK76597.1"/>
    <property type="molecule type" value="Genomic_DNA"/>
</dbReference>
<protein>
    <recommendedName>
        <fullName evidence="2">Ig-like domain-containing protein</fullName>
    </recommendedName>
</protein>
<evidence type="ECO:0000256" key="1">
    <source>
        <dbReference type="SAM" id="SignalP"/>
    </source>
</evidence>
<proteinExistence type="predicted"/>
<evidence type="ECO:0000313" key="4">
    <source>
        <dbReference type="Proteomes" id="UP000316181"/>
    </source>
</evidence>
<dbReference type="InterPro" id="IPR036179">
    <property type="entry name" value="Ig-like_dom_sf"/>
</dbReference>
<keyword evidence="4" id="KW-1185">Reference proteome</keyword>
<feature type="domain" description="Ig-like" evidence="2">
    <location>
        <begin position="130"/>
        <end position="215"/>
    </location>
</feature>
<accession>A0A542SQW6</accession>
<dbReference type="SUPFAM" id="SSF48726">
    <property type="entry name" value="Immunoglobulin"/>
    <property type="match status" value="1"/>
</dbReference>
<dbReference type="Proteomes" id="UP000316181">
    <property type="component" value="Unassembled WGS sequence"/>
</dbReference>
<dbReference type="InterPro" id="IPR013783">
    <property type="entry name" value="Ig-like_fold"/>
</dbReference>
<dbReference type="AlphaFoldDB" id="A0A542SQW6"/>
<sequence>MVLCTAVGLASFVPSANAAERSTASGEVAVVAASADSPKIVKQPKSTAVVKGKKARFTVKAKGSGLTYQWSVKARAGLWKRVSGKAGKKKTLVLKAKGAYDGASVRVVVGGKGTGKKTSRTARLTVISRPTFELQPASPLVDAGSALTLKARASGNAVKYRWERSSNNGASWQAVTSYRSSPDLKLTPKLKESGNRYRVTAKNAAGIRTSRAAIIVVNSTRNDAYAEGSTVVMNNWTVLIDRAVYDLTDSGDQLVFGMTKACYRGPGKALAWSDLAIEYVGTNGVVYDNGDVFIDGDIWDAPEVYTGGCVAFPSFAFPAHGTALGGVWRIKDRSDWNVDSVAFVEGPTKS</sequence>
<organism evidence="3 4">
    <name type="scientific">Rarobacter incanus</name>
    <dbReference type="NCBI Taxonomy" id="153494"/>
    <lineage>
        <taxon>Bacteria</taxon>
        <taxon>Bacillati</taxon>
        <taxon>Actinomycetota</taxon>
        <taxon>Actinomycetes</taxon>
        <taxon>Micrococcales</taxon>
        <taxon>Rarobacteraceae</taxon>
        <taxon>Rarobacter</taxon>
    </lineage>
</organism>